<evidence type="ECO:0000313" key="1">
    <source>
        <dbReference type="EMBL" id="THV21612.1"/>
    </source>
</evidence>
<proteinExistence type="predicted"/>
<evidence type="ECO:0000313" key="2">
    <source>
        <dbReference type="Proteomes" id="UP000308828"/>
    </source>
</evidence>
<accession>A0A4S8NYZ4</accession>
<dbReference type="Proteomes" id="UP000308828">
    <property type="component" value="Unassembled WGS sequence"/>
</dbReference>
<organism evidence="1 2">
    <name type="scientific">Peteryoungia ipomoeae</name>
    <dbReference type="NCBI Taxonomy" id="1210932"/>
    <lineage>
        <taxon>Bacteria</taxon>
        <taxon>Pseudomonadati</taxon>
        <taxon>Pseudomonadota</taxon>
        <taxon>Alphaproteobacteria</taxon>
        <taxon>Hyphomicrobiales</taxon>
        <taxon>Rhizobiaceae</taxon>
        <taxon>Peteryoungia</taxon>
    </lineage>
</organism>
<reference evidence="1 2" key="1">
    <citation type="submission" date="2019-04" db="EMBL/GenBank/DDBJ databases">
        <title>Genome sequence of strain shin9-1.</title>
        <authorList>
            <person name="Gao J."/>
            <person name="Sun J."/>
        </authorList>
    </citation>
    <scope>NUCLEOTIDE SEQUENCE [LARGE SCALE GENOMIC DNA]</scope>
    <source>
        <strain evidence="2">shin9-1</strain>
    </source>
</reference>
<comment type="caution">
    <text evidence="1">The sequence shown here is derived from an EMBL/GenBank/DDBJ whole genome shotgun (WGS) entry which is preliminary data.</text>
</comment>
<gene>
    <name evidence="1" type="ORF">FAA97_16525</name>
</gene>
<name>A0A4S8NYZ4_9HYPH</name>
<protein>
    <submittedName>
        <fullName evidence="1">RebB like protein</fullName>
    </submittedName>
</protein>
<dbReference type="RefSeq" id="WP_136599656.1">
    <property type="nucleotide sequence ID" value="NZ_STGV01000005.1"/>
</dbReference>
<dbReference type="InterPro" id="IPR021070">
    <property type="entry name" value="Killing_trait_RebB"/>
</dbReference>
<dbReference type="Pfam" id="PF11747">
    <property type="entry name" value="RebB"/>
    <property type="match status" value="1"/>
</dbReference>
<dbReference type="OrthoDB" id="8410641at2"/>
<dbReference type="EMBL" id="STGV01000005">
    <property type="protein sequence ID" value="THV21612.1"/>
    <property type="molecule type" value="Genomic_DNA"/>
</dbReference>
<sequence length="64" mass="6513">MSAPQTGNGTTSVMTDAPSVAVSMFYQAAGHAYSLSMQNATAAQQNINTLAPSVIANALALLNK</sequence>
<dbReference type="AlphaFoldDB" id="A0A4S8NYZ4"/>
<keyword evidence="2" id="KW-1185">Reference proteome</keyword>